<organism evidence="3 4">
    <name type="scientific">Quercus lobata</name>
    <name type="common">Valley oak</name>
    <dbReference type="NCBI Taxonomy" id="97700"/>
    <lineage>
        <taxon>Eukaryota</taxon>
        <taxon>Viridiplantae</taxon>
        <taxon>Streptophyta</taxon>
        <taxon>Embryophyta</taxon>
        <taxon>Tracheophyta</taxon>
        <taxon>Spermatophyta</taxon>
        <taxon>Magnoliopsida</taxon>
        <taxon>eudicotyledons</taxon>
        <taxon>Gunneridae</taxon>
        <taxon>Pentapetalae</taxon>
        <taxon>rosids</taxon>
        <taxon>fabids</taxon>
        <taxon>Fagales</taxon>
        <taxon>Fagaceae</taxon>
        <taxon>Quercus</taxon>
    </lineage>
</organism>
<feature type="region of interest" description="Disordered" evidence="2">
    <location>
        <begin position="344"/>
        <end position="378"/>
    </location>
</feature>
<reference evidence="3" key="2">
    <citation type="submission" date="2021-01" db="UniProtKB">
        <authorList>
            <consortium name="EnsemblPlants"/>
        </authorList>
    </citation>
    <scope>IDENTIFICATION</scope>
</reference>
<dbReference type="EnsemblPlants" id="QL02p031474:mrna">
    <property type="protein sequence ID" value="QL02p031474:mrna"/>
    <property type="gene ID" value="QL02p031474"/>
</dbReference>
<proteinExistence type="predicted"/>
<dbReference type="KEGG" id="qlo:115975334"/>
<dbReference type="AlphaFoldDB" id="A0A7N2KVW6"/>
<feature type="region of interest" description="Disordered" evidence="2">
    <location>
        <begin position="402"/>
        <end position="431"/>
    </location>
</feature>
<dbReference type="RefSeq" id="XP_030951931.1">
    <property type="nucleotide sequence ID" value="XM_031096071.1"/>
</dbReference>
<evidence type="ECO:0000256" key="2">
    <source>
        <dbReference type="SAM" id="MobiDB-lite"/>
    </source>
</evidence>
<dbReference type="InParanoid" id="A0A7N2KVW6"/>
<protein>
    <submittedName>
        <fullName evidence="3">Uncharacterized protein</fullName>
    </submittedName>
</protein>
<feature type="region of interest" description="Disordered" evidence="2">
    <location>
        <begin position="1"/>
        <end position="24"/>
    </location>
</feature>
<evidence type="ECO:0000256" key="1">
    <source>
        <dbReference type="SAM" id="Coils"/>
    </source>
</evidence>
<evidence type="ECO:0000313" key="4">
    <source>
        <dbReference type="Proteomes" id="UP000594261"/>
    </source>
</evidence>
<evidence type="ECO:0000313" key="3">
    <source>
        <dbReference type="EnsemblPlants" id="QL02p031474:mrna"/>
    </source>
</evidence>
<dbReference type="PANTHER" id="PTHR34380:SF8">
    <property type="entry name" value="DNA DOUBLE-STRAND BREAK REPAIR RAD50 ATPASE"/>
    <property type="match status" value="1"/>
</dbReference>
<dbReference type="Proteomes" id="UP000594261">
    <property type="component" value="Chromosome 2"/>
</dbReference>
<dbReference type="OMA" id="NDCPLNH"/>
<dbReference type="Gramene" id="QL02p031474:mrna">
    <property type="protein sequence ID" value="QL02p031474:mrna"/>
    <property type="gene ID" value="QL02p031474"/>
</dbReference>
<dbReference type="GeneID" id="115975334"/>
<reference evidence="4" key="1">
    <citation type="journal article" date="2016" name="G3 (Bethesda)">
        <title>First Draft Assembly and Annotation of the Genome of a California Endemic Oak Quercus lobata Nee (Fagaceae).</title>
        <authorList>
            <person name="Sork V.L."/>
            <person name="Fitz-Gibbon S.T."/>
            <person name="Puiu D."/>
            <person name="Crepeau M."/>
            <person name="Gugger P.F."/>
            <person name="Sherman R."/>
            <person name="Stevens K."/>
            <person name="Langley C.H."/>
            <person name="Pellegrini M."/>
            <person name="Salzberg S.L."/>
        </authorList>
    </citation>
    <scope>NUCLEOTIDE SEQUENCE [LARGE SCALE GENOMIC DNA]</scope>
    <source>
        <strain evidence="4">cv. SW786</strain>
    </source>
</reference>
<dbReference type="PANTHER" id="PTHR34380">
    <property type="entry name" value="BNAA03G12380D PROTEIN"/>
    <property type="match status" value="1"/>
</dbReference>
<feature type="compositionally biased region" description="Polar residues" evidence="2">
    <location>
        <begin position="15"/>
        <end position="24"/>
    </location>
</feature>
<keyword evidence="1" id="KW-0175">Coiled coil</keyword>
<feature type="coiled-coil region" evidence="1">
    <location>
        <begin position="52"/>
        <end position="115"/>
    </location>
</feature>
<sequence>MSSRPVPAFALDSNGDCTNPKKQSISELVSKLRTAYRSKDFDRVEEVLVARETKLKREFENEKKQNALLTEKFQMENLDRIYLEDELENQKKALEAALERERKAEEAKNSKQDEKNVVGVLRRRICELECENVKAKGEVELWKKRFEELGIRVSKLEEDIAMLTDLEPLVNNNGGGEVIRDGSDEVRREKKDWNENGVENFGQNGVFVKIENDGLYCNENTSREASMGLGFEENGDIPTTACMSKEAFAGLNFDSPIKGNGDSQTAGKKNGIIDIIDSDEDCAPEGTSSGKEINSQKFADNVHSDLAAVENGTQMLKRKRDSCVNVSEKINNVDQEKDEIFKASKRKMEPKQESISDPEGSPPIHMSRKAVSSGGIGVDKLIRPSRQDQVFLRQCKENMGIEQSPQNLWHNLDLDGDSDDSSSSSDSDDDVNDYLNLDRFIPKVQRNRDNQKWEFEANMLEEFRKDEELCMEAVCALYRQHTSVKRSPFGFSLPNNRGFKNFDVARGTTLAEFLIAGDPQKKLRKSVAELEKHDQKGLSDCRRLAVTHAKQLFEIYQKKEDPFFLS</sequence>
<feature type="compositionally biased region" description="Basic and acidic residues" evidence="2">
    <location>
        <begin position="344"/>
        <end position="354"/>
    </location>
</feature>
<accession>A0A7N2KVW6</accession>
<feature type="compositionally biased region" description="Acidic residues" evidence="2">
    <location>
        <begin position="414"/>
        <end position="431"/>
    </location>
</feature>
<name>A0A7N2KVW6_QUELO</name>
<dbReference type="OrthoDB" id="1899721at2759"/>
<keyword evidence="4" id="KW-1185">Reference proteome</keyword>
<gene>
    <name evidence="3" type="primary">LOC115975334</name>
</gene>